<organism evidence="2 3">
    <name type="scientific">Photobacterium jeanii</name>
    <dbReference type="NCBI Taxonomy" id="858640"/>
    <lineage>
        <taxon>Bacteria</taxon>
        <taxon>Pseudomonadati</taxon>
        <taxon>Pseudomonadota</taxon>
        <taxon>Gammaproteobacteria</taxon>
        <taxon>Vibrionales</taxon>
        <taxon>Vibrionaceae</taxon>
        <taxon>Photobacterium</taxon>
    </lineage>
</organism>
<dbReference type="AlphaFoldDB" id="A0A178KGJ7"/>
<reference evidence="2 3" key="1">
    <citation type="submission" date="2016-03" db="EMBL/GenBank/DDBJ databases">
        <title>Photobacterium proteolyticum sp. nov. a protease producing bacterium isolated from ocean sediments of Laizhou Bay.</title>
        <authorList>
            <person name="Li Y."/>
        </authorList>
    </citation>
    <scope>NUCLEOTIDE SEQUENCE [LARGE SCALE GENOMIC DNA]</scope>
    <source>
        <strain evidence="2 3">R-40508</strain>
    </source>
</reference>
<evidence type="ECO:0000313" key="2">
    <source>
        <dbReference type="EMBL" id="OAN16351.1"/>
    </source>
</evidence>
<keyword evidence="3" id="KW-1185">Reference proteome</keyword>
<keyword evidence="1" id="KW-0472">Membrane</keyword>
<keyword evidence="1" id="KW-0812">Transmembrane</keyword>
<sequence length="286" mass="33188">MPCRFSAGHLIAGVRAQKVYMKFIASILVFLVGVVWMFNSLDWSSTTFTCSSFVVSMTFLPKSDYWKKLKQKMVTKKRTIVLAENSGIETNTEELFVIFEELVLEKEINLVIEHKGIHVLCKYGNKEESLSKKNAILKQAKRWEQDLEVLKSCLNIMAFLYRKTYIHIDKEQVFVTMQKIVKELYAHEYQHNRSICLYRNSYSGESIIVQLDSGKFDEMLTYLAETHKLDGSLAYNALMMPAFYTVSDLPIDFVRDNFLAPHVMKIVELDLGEESMHLNSWYIGLQ</sequence>
<name>A0A178KGJ7_9GAMM</name>
<evidence type="ECO:0000256" key="1">
    <source>
        <dbReference type="SAM" id="Phobius"/>
    </source>
</evidence>
<keyword evidence="1" id="KW-1133">Transmembrane helix</keyword>
<protein>
    <submittedName>
        <fullName evidence="2">Uncharacterized protein</fullName>
    </submittedName>
</protein>
<comment type="caution">
    <text evidence="2">The sequence shown here is derived from an EMBL/GenBank/DDBJ whole genome shotgun (WGS) entry which is preliminary data.</text>
</comment>
<dbReference type="Proteomes" id="UP000078503">
    <property type="component" value="Unassembled WGS sequence"/>
</dbReference>
<feature type="transmembrane region" description="Helical" evidence="1">
    <location>
        <begin position="20"/>
        <end position="37"/>
    </location>
</feature>
<gene>
    <name evidence="2" type="ORF">A3K86_10900</name>
</gene>
<proteinExistence type="predicted"/>
<accession>A0A178KGJ7</accession>
<dbReference type="EMBL" id="LVHF01000024">
    <property type="protein sequence ID" value="OAN16351.1"/>
    <property type="molecule type" value="Genomic_DNA"/>
</dbReference>
<evidence type="ECO:0000313" key="3">
    <source>
        <dbReference type="Proteomes" id="UP000078503"/>
    </source>
</evidence>